<evidence type="ECO:0000313" key="3">
    <source>
        <dbReference type="Proteomes" id="UP000249913"/>
    </source>
</evidence>
<gene>
    <name evidence="2" type="ORF">NCTC7878_03228</name>
</gene>
<feature type="domain" description="Primosomal DnaI N-terminal" evidence="1">
    <location>
        <begin position="1"/>
        <end position="37"/>
    </location>
</feature>
<protein>
    <submittedName>
        <fullName evidence="2">DnaI</fullName>
    </submittedName>
</protein>
<proteinExistence type="predicted"/>
<reference evidence="2 3" key="1">
    <citation type="submission" date="2018-06" db="EMBL/GenBank/DDBJ databases">
        <authorList>
            <consortium name="Pathogen Informatics"/>
            <person name="Doyle S."/>
        </authorList>
    </citation>
    <scope>NUCLEOTIDE SEQUENCE [LARGE SCALE GENOMIC DNA]</scope>
    <source>
        <strain evidence="2 3">NCTC7878</strain>
    </source>
</reference>
<evidence type="ECO:0000313" key="2">
    <source>
        <dbReference type="EMBL" id="SQA00071.1"/>
    </source>
</evidence>
<evidence type="ECO:0000259" key="1">
    <source>
        <dbReference type="Pfam" id="PF07319"/>
    </source>
</evidence>
<name>A0A2X2K751_STAAU</name>
<dbReference type="InterPro" id="IPR009928">
    <property type="entry name" value="DnaI_N"/>
</dbReference>
<organism evidence="2 3">
    <name type="scientific">Staphylococcus aureus</name>
    <dbReference type="NCBI Taxonomy" id="1280"/>
    <lineage>
        <taxon>Bacteria</taxon>
        <taxon>Bacillati</taxon>
        <taxon>Bacillota</taxon>
        <taxon>Bacilli</taxon>
        <taxon>Bacillales</taxon>
        <taxon>Staphylococcaceae</taxon>
        <taxon>Staphylococcus</taxon>
    </lineage>
</organism>
<sequence>MKQFKSIINTSQDFEKRIEKIKKEVINDPDVKQFWKRIELN</sequence>
<dbReference type="EMBL" id="UAUX01000015">
    <property type="protein sequence ID" value="SQA00071.1"/>
    <property type="molecule type" value="Genomic_DNA"/>
</dbReference>
<dbReference type="AlphaFoldDB" id="A0A2X2K751"/>
<accession>A0A2X2K751</accession>
<dbReference type="Proteomes" id="UP000249913">
    <property type="component" value="Unassembled WGS sequence"/>
</dbReference>
<dbReference type="Pfam" id="PF07319">
    <property type="entry name" value="DnaI_N"/>
    <property type="match status" value="1"/>
</dbReference>